<accession>A0ABV7UIR4</accession>
<organism evidence="4 5">
    <name type="scientific">Camelimonas fluminis</name>
    <dbReference type="NCBI Taxonomy" id="1576911"/>
    <lineage>
        <taxon>Bacteria</taxon>
        <taxon>Pseudomonadati</taxon>
        <taxon>Pseudomonadota</taxon>
        <taxon>Alphaproteobacteria</taxon>
        <taxon>Hyphomicrobiales</taxon>
        <taxon>Chelatococcaceae</taxon>
        <taxon>Camelimonas</taxon>
    </lineage>
</organism>
<keyword evidence="1" id="KW-1133">Transmembrane helix</keyword>
<dbReference type="EMBL" id="JBHRYC010000053">
    <property type="protein sequence ID" value="MFC3637949.1"/>
    <property type="molecule type" value="Genomic_DNA"/>
</dbReference>
<protein>
    <submittedName>
        <fullName evidence="4">DUF4231 domain-containing protein</fullName>
    </submittedName>
</protein>
<feature type="domain" description="SMODS and SLOG-associating 2TM effector" evidence="2">
    <location>
        <begin position="162"/>
        <end position="285"/>
    </location>
</feature>
<name>A0ABV7UIR4_9HYPH</name>
<evidence type="ECO:0000313" key="4">
    <source>
        <dbReference type="EMBL" id="MFC3637949.1"/>
    </source>
</evidence>
<dbReference type="NCBIfam" id="NF033610">
    <property type="entry name" value="SLATT_3"/>
    <property type="match status" value="1"/>
</dbReference>
<dbReference type="InterPro" id="IPR041116">
    <property type="entry name" value="SLATT_3"/>
</dbReference>
<dbReference type="Pfam" id="PF18184">
    <property type="entry name" value="SLATT_3"/>
    <property type="match status" value="1"/>
</dbReference>
<dbReference type="Pfam" id="PF18181">
    <property type="entry name" value="SLATT_1"/>
    <property type="match status" value="1"/>
</dbReference>
<evidence type="ECO:0000259" key="2">
    <source>
        <dbReference type="Pfam" id="PF18181"/>
    </source>
</evidence>
<keyword evidence="1" id="KW-0472">Membrane</keyword>
<evidence type="ECO:0000256" key="1">
    <source>
        <dbReference type="SAM" id="Phobius"/>
    </source>
</evidence>
<keyword evidence="1" id="KW-0812">Transmembrane</keyword>
<dbReference type="RefSeq" id="WP_191321000.1">
    <property type="nucleotide sequence ID" value="NZ_BNCG01000035.1"/>
</dbReference>
<feature type="transmembrane region" description="Helical" evidence="1">
    <location>
        <begin position="215"/>
        <end position="234"/>
    </location>
</feature>
<feature type="domain" description="SMODS and SLOG-associating 2TM effector" evidence="3">
    <location>
        <begin position="7"/>
        <end position="159"/>
    </location>
</feature>
<gene>
    <name evidence="4" type="ORF">ACFONL_11300</name>
</gene>
<evidence type="ECO:0000313" key="5">
    <source>
        <dbReference type="Proteomes" id="UP001595704"/>
    </source>
</evidence>
<keyword evidence="5" id="KW-1185">Reference proteome</keyword>
<sequence>MTPEDYPALFHSADASSVAAQSSYLWLIRLQYGLLITAASVALWFDYAPALLLVYAFIVGASTALLIYMSVKKPEKDWYGCRALAESIKTSTWRYMMRSEPFEDVPQVSSVKQKFAAFLKEILDANGHVRDSISRRPTPGDQITPKMNEIRALPLEERREFYRTRRIVEQRNWYVGKVNTNRRHFRGWIAFCILIQGSAIVLALIRSHYPEGWSVWPAEPLLVAASAAIGWIQIKKFNELASAYSLTAHEIGIIQTRISDVTTESEFSEFVNESERAFSREHTQWVARQND</sequence>
<dbReference type="InterPro" id="IPR040884">
    <property type="entry name" value="SLATT_1"/>
</dbReference>
<dbReference type="Proteomes" id="UP001595704">
    <property type="component" value="Unassembled WGS sequence"/>
</dbReference>
<feature type="transmembrane region" description="Helical" evidence="1">
    <location>
        <begin position="187"/>
        <end position="209"/>
    </location>
</feature>
<reference evidence="5" key="1">
    <citation type="journal article" date="2019" name="Int. J. Syst. Evol. Microbiol.">
        <title>The Global Catalogue of Microorganisms (GCM) 10K type strain sequencing project: providing services to taxonomists for standard genome sequencing and annotation.</title>
        <authorList>
            <consortium name="The Broad Institute Genomics Platform"/>
            <consortium name="The Broad Institute Genome Sequencing Center for Infectious Disease"/>
            <person name="Wu L."/>
            <person name="Ma J."/>
        </authorList>
    </citation>
    <scope>NUCLEOTIDE SEQUENCE [LARGE SCALE GENOMIC DNA]</scope>
    <source>
        <strain evidence="5">KCTC 42282</strain>
    </source>
</reference>
<feature type="transmembrane region" description="Helical" evidence="1">
    <location>
        <begin position="51"/>
        <end position="69"/>
    </location>
</feature>
<proteinExistence type="predicted"/>
<dbReference type="NCBIfam" id="NF033634">
    <property type="entry name" value="SLATT_1"/>
    <property type="match status" value="1"/>
</dbReference>
<comment type="caution">
    <text evidence="4">The sequence shown here is derived from an EMBL/GenBank/DDBJ whole genome shotgun (WGS) entry which is preliminary data.</text>
</comment>
<evidence type="ECO:0000259" key="3">
    <source>
        <dbReference type="Pfam" id="PF18184"/>
    </source>
</evidence>